<organism evidence="2 3">
    <name type="scientific">Cronartium quercuum f. sp. fusiforme G11</name>
    <dbReference type="NCBI Taxonomy" id="708437"/>
    <lineage>
        <taxon>Eukaryota</taxon>
        <taxon>Fungi</taxon>
        <taxon>Dikarya</taxon>
        <taxon>Basidiomycota</taxon>
        <taxon>Pucciniomycotina</taxon>
        <taxon>Pucciniomycetes</taxon>
        <taxon>Pucciniales</taxon>
        <taxon>Coleosporiaceae</taxon>
        <taxon>Cronartium</taxon>
    </lineage>
</organism>
<evidence type="ECO:0000313" key="3">
    <source>
        <dbReference type="Proteomes" id="UP000886653"/>
    </source>
</evidence>
<dbReference type="EMBL" id="MU167498">
    <property type="protein sequence ID" value="KAG0139935.1"/>
    <property type="molecule type" value="Genomic_DNA"/>
</dbReference>
<dbReference type="AlphaFoldDB" id="A0A9P6N5U0"/>
<dbReference type="Proteomes" id="UP000886653">
    <property type="component" value="Unassembled WGS sequence"/>
</dbReference>
<gene>
    <name evidence="2" type="ORF">CROQUDRAFT_399578</name>
</gene>
<accession>A0A9P6N5U0</accession>
<name>A0A9P6N5U0_9BASI</name>
<evidence type="ECO:0000256" key="1">
    <source>
        <dbReference type="SAM" id="MobiDB-lite"/>
    </source>
</evidence>
<feature type="compositionally biased region" description="Polar residues" evidence="1">
    <location>
        <begin position="1"/>
        <end position="18"/>
    </location>
</feature>
<reference evidence="2" key="1">
    <citation type="submission" date="2013-11" db="EMBL/GenBank/DDBJ databases">
        <title>Genome sequence of the fusiform rust pathogen reveals effectors for host alternation and coevolution with pine.</title>
        <authorList>
            <consortium name="DOE Joint Genome Institute"/>
            <person name="Smith K."/>
            <person name="Pendleton A."/>
            <person name="Kubisiak T."/>
            <person name="Anderson C."/>
            <person name="Salamov A."/>
            <person name="Aerts A."/>
            <person name="Riley R."/>
            <person name="Clum A."/>
            <person name="Lindquist E."/>
            <person name="Ence D."/>
            <person name="Campbell M."/>
            <person name="Kronenberg Z."/>
            <person name="Feau N."/>
            <person name="Dhillon B."/>
            <person name="Hamelin R."/>
            <person name="Burleigh J."/>
            <person name="Smith J."/>
            <person name="Yandell M."/>
            <person name="Nelson C."/>
            <person name="Grigoriev I."/>
            <person name="Davis J."/>
        </authorList>
    </citation>
    <scope>NUCLEOTIDE SEQUENCE</scope>
    <source>
        <strain evidence="2">G11</strain>
    </source>
</reference>
<sequence length="118" mass="13295">MNCQSYSNKNIEQAQTTNHEPDKTELKCSSPISDERQPTSILSRTLSESNTQVQSQSHIGNKTTFVKTQTSPTSVSPAGLFITDLPQIVNKSIKAWKTDKRKATPYPKLEADDYDFDW</sequence>
<keyword evidence="3" id="KW-1185">Reference proteome</keyword>
<dbReference type="OrthoDB" id="10417722at2759"/>
<protein>
    <submittedName>
        <fullName evidence="2">Uncharacterized protein</fullName>
    </submittedName>
</protein>
<feature type="region of interest" description="Disordered" evidence="1">
    <location>
        <begin position="1"/>
        <end position="74"/>
    </location>
</feature>
<evidence type="ECO:0000313" key="2">
    <source>
        <dbReference type="EMBL" id="KAG0139935.1"/>
    </source>
</evidence>
<proteinExistence type="predicted"/>
<feature type="compositionally biased region" description="Polar residues" evidence="1">
    <location>
        <begin position="38"/>
        <end position="74"/>
    </location>
</feature>
<comment type="caution">
    <text evidence="2">The sequence shown here is derived from an EMBL/GenBank/DDBJ whole genome shotgun (WGS) entry which is preliminary data.</text>
</comment>